<evidence type="ECO:0008006" key="3">
    <source>
        <dbReference type="Google" id="ProtNLM"/>
    </source>
</evidence>
<evidence type="ECO:0000313" key="2">
    <source>
        <dbReference type="Proteomes" id="UP001336020"/>
    </source>
</evidence>
<keyword evidence="2" id="KW-1185">Reference proteome</keyword>
<reference evidence="1 2" key="1">
    <citation type="submission" date="2023-07" db="EMBL/GenBank/DDBJ databases">
        <authorList>
            <person name="Girao M."/>
            <person name="Carvalho M.F."/>
        </authorList>
    </citation>
    <scope>NUCLEOTIDE SEQUENCE [LARGE SCALE GENOMIC DNA]</scope>
    <source>
        <strain evidence="1 2">YIM65754</strain>
    </source>
</reference>
<accession>A0ABU7LKD7</accession>
<dbReference type="EMBL" id="JAUTXY010000026">
    <property type="protein sequence ID" value="MEE2062026.1"/>
    <property type="molecule type" value="Genomic_DNA"/>
</dbReference>
<dbReference type="RefSeq" id="WP_330137155.1">
    <property type="nucleotide sequence ID" value="NZ_JAUTXY010000026.1"/>
</dbReference>
<sequence>MASWWISPSELFDGQSPLDLLKQNRLTEIAVDNVAADDAEGM</sequence>
<gene>
    <name evidence="1" type="ORF">Q7514_31320</name>
</gene>
<evidence type="ECO:0000313" key="1">
    <source>
        <dbReference type="EMBL" id="MEE2062026.1"/>
    </source>
</evidence>
<comment type="caution">
    <text evidence="1">The sequence shown here is derived from an EMBL/GenBank/DDBJ whole genome shotgun (WGS) entry which is preliminary data.</text>
</comment>
<name>A0ABU7LKD7_9NOCA</name>
<protein>
    <recommendedName>
        <fullName evidence="3">Antitoxin Xre/MbcA/ParS-like toxin-binding domain-containing protein</fullName>
    </recommendedName>
</protein>
<organism evidence="1 2">
    <name type="scientific">Rhodococcus artemisiae</name>
    <dbReference type="NCBI Taxonomy" id="714159"/>
    <lineage>
        <taxon>Bacteria</taxon>
        <taxon>Bacillati</taxon>
        <taxon>Actinomycetota</taxon>
        <taxon>Actinomycetes</taxon>
        <taxon>Mycobacteriales</taxon>
        <taxon>Nocardiaceae</taxon>
        <taxon>Rhodococcus</taxon>
    </lineage>
</organism>
<proteinExistence type="predicted"/>
<dbReference type="Proteomes" id="UP001336020">
    <property type="component" value="Unassembled WGS sequence"/>
</dbReference>